<dbReference type="InterPro" id="IPR029787">
    <property type="entry name" value="Nucleotide_cyclase"/>
</dbReference>
<dbReference type="GO" id="GO:0035556">
    <property type="term" value="P:intracellular signal transduction"/>
    <property type="evidence" value="ECO:0007669"/>
    <property type="project" value="InterPro"/>
</dbReference>
<dbReference type="GO" id="GO:0004016">
    <property type="term" value="F:adenylate cyclase activity"/>
    <property type="evidence" value="ECO:0007669"/>
    <property type="project" value="UniProtKB-ARBA"/>
</dbReference>
<dbReference type="Pfam" id="PF13181">
    <property type="entry name" value="TPR_8"/>
    <property type="match status" value="1"/>
</dbReference>
<evidence type="ECO:0000256" key="7">
    <source>
        <dbReference type="PROSITE-ProRule" id="PRU00339"/>
    </source>
</evidence>
<feature type="chain" id="PRO_5029869347" evidence="10">
    <location>
        <begin position="29"/>
        <end position="613"/>
    </location>
</feature>
<accession>A0A7K1G8P7</accession>
<dbReference type="PROSITE" id="PS50125">
    <property type="entry name" value="GUANYLATE_CYCLASE_2"/>
    <property type="match status" value="1"/>
</dbReference>
<dbReference type="Pfam" id="PF00211">
    <property type="entry name" value="Guanylate_cyc"/>
    <property type="match status" value="1"/>
</dbReference>
<dbReference type="SMART" id="SM00044">
    <property type="entry name" value="CYCc"/>
    <property type="match status" value="1"/>
</dbReference>
<dbReference type="PANTHER" id="PTHR11920">
    <property type="entry name" value="GUANYLYL CYCLASE"/>
    <property type="match status" value="1"/>
</dbReference>
<dbReference type="GO" id="GO:0000166">
    <property type="term" value="F:nucleotide binding"/>
    <property type="evidence" value="ECO:0007669"/>
    <property type="project" value="UniProtKB-KW"/>
</dbReference>
<gene>
    <name evidence="12" type="ORF">F1003_01795</name>
</gene>
<evidence type="ECO:0000256" key="4">
    <source>
        <dbReference type="ARBA" id="ARBA00022989"/>
    </source>
</evidence>
<sequence length="613" mass="70156">MFSKSTIKKHAIFIVCFLSLFFLSFVYAQNEEDNIYKWEDQETVDRLKIEYDDSFSFGESKIILLIKIVQNETNPDEKLYYSNLLIEETTDEDLNHYAAVGYLQKGNALQLIGEFHEAIEAYFKSKELLNKVEDDDFEELSSAILVSIADTYSMLGNSERAELYYDEAITLLRELDDPVSLASALLNAGDEYYKTNQYNKALAYFAESGKIFEDVDYQIGKAYNKGNIGMVYAKQGKDALAQNYMNEAINILEANEEYYPIAEFLNYMSELYQDENDIENATSYAYRSLDIAEEHHLKDQISNANLQISELLESSGNIPKAFEHYKKHIVYRDSLMNLENIEKIANYEIAQNEAEVELLTQKRKNQRIVFWSTIGVLFLTSLLAYGLFKRHKFVKATNKIIAAEKQRSDDLLLNILPEDTAKELKDKGRVEAKKYPQVTVLFSDFKGFTKYAENLSPEVLVQTIDHYFSKFDLIMEKYDLEKIKTIGDAYMAAGGLNFDNEKHAEHMVLAAKEMNDFVATAKLDDITDATFDIRIGINTGPVVAGVVGTKKFAYDIWGDTVNIAARMESSSEAGRINISEDTYRLVKDAFDCEYRGKLAVKNRGELNMYFVNS</sequence>
<comment type="caution">
    <text evidence="12">The sequence shown here is derived from an EMBL/GenBank/DDBJ whole genome shotgun (WGS) entry which is preliminary data.</text>
</comment>
<keyword evidence="4 9" id="KW-1133">Transmembrane helix</keyword>
<dbReference type="PROSITE" id="PS50005">
    <property type="entry name" value="TPR"/>
    <property type="match status" value="1"/>
</dbReference>
<dbReference type="SUPFAM" id="SSF55073">
    <property type="entry name" value="Nucleotide cyclase"/>
    <property type="match status" value="1"/>
</dbReference>
<dbReference type="InterPro" id="IPR019734">
    <property type="entry name" value="TPR_rpt"/>
</dbReference>
<evidence type="ECO:0000256" key="2">
    <source>
        <dbReference type="ARBA" id="ARBA00022692"/>
    </source>
</evidence>
<evidence type="ECO:0000256" key="3">
    <source>
        <dbReference type="ARBA" id="ARBA00022741"/>
    </source>
</evidence>
<dbReference type="SMART" id="SM00028">
    <property type="entry name" value="TPR"/>
    <property type="match status" value="6"/>
</dbReference>
<dbReference type="Gene3D" id="1.25.40.10">
    <property type="entry name" value="Tetratricopeptide repeat domain"/>
    <property type="match status" value="1"/>
</dbReference>
<evidence type="ECO:0000256" key="8">
    <source>
        <dbReference type="RuleBase" id="RU000405"/>
    </source>
</evidence>
<dbReference type="InterPro" id="IPR050401">
    <property type="entry name" value="Cyclic_nucleotide_synthase"/>
</dbReference>
<dbReference type="PROSITE" id="PS00452">
    <property type="entry name" value="GUANYLATE_CYCLASE_1"/>
    <property type="match status" value="1"/>
</dbReference>
<dbReference type="RefSeq" id="WP_155087486.1">
    <property type="nucleotide sequence ID" value="NZ_WJYA01000002.1"/>
</dbReference>
<evidence type="ECO:0000313" key="13">
    <source>
        <dbReference type="Proteomes" id="UP000447545"/>
    </source>
</evidence>
<keyword evidence="13" id="KW-1185">Reference proteome</keyword>
<reference evidence="12 13" key="1">
    <citation type="submission" date="2019-11" db="EMBL/GenBank/DDBJ databases">
        <title>Winogradskyella ouciana sp. nov., isolated from the hadal seawater of the Mariana Trench.</title>
        <authorList>
            <person name="Liu R."/>
        </authorList>
    </citation>
    <scope>NUCLEOTIDE SEQUENCE [LARGE SCALE GENOMIC DNA]</scope>
    <source>
        <strain evidence="12 13">ZXX205</strain>
    </source>
</reference>
<evidence type="ECO:0000256" key="6">
    <source>
        <dbReference type="ARBA" id="ARBA00023239"/>
    </source>
</evidence>
<dbReference type="AlphaFoldDB" id="A0A7K1G8P7"/>
<feature type="domain" description="Guanylate cyclase" evidence="11">
    <location>
        <begin position="439"/>
        <end position="568"/>
    </location>
</feature>
<comment type="similarity">
    <text evidence="8">Belongs to the adenylyl cyclase class-4/guanylyl cyclase family.</text>
</comment>
<dbReference type="Gene3D" id="3.30.70.1230">
    <property type="entry name" value="Nucleotide cyclase"/>
    <property type="match status" value="1"/>
</dbReference>
<organism evidence="12 13">
    <name type="scientific">Winogradskyella ouciana</name>
    <dbReference type="NCBI Taxonomy" id="2608631"/>
    <lineage>
        <taxon>Bacteria</taxon>
        <taxon>Pseudomonadati</taxon>
        <taxon>Bacteroidota</taxon>
        <taxon>Flavobacteriia</taxon>
        <taxon>Flavobacteriales</taxon>
        <taxon>Flavobacteriaceae</taxon>
        <taxon>Winogradskyella</taxon>
    </lineage>
</organism>
<name>A0A7K1G8P7_9FLAO</name>
<proteinExistence type="inferred from homology"/>
<feature type="transmembrane region" description="Helical" evidence="9">
    <location>
        <begin position="368"/>
        <end position="388"/>
    </location>
</feature>
<keyword evidence="10" id="KW-0732">Signal</keyword>
<dbReference type="SUPFAM" id="SSF48452">
    <property type="entry name" value="TPR-like"/>
    <property type="match status" value="2"/>
</dbReference>
<dbReference type="InterPro" id="IPR011990">
    <property type="entry name" value="TPR-like_helical_dom_sf"/>
</dbReference>
<dbReference type="Pfam" id="PF13424">
    <property type="entry name" value="TPR_12"/>
    <property type="match status" value="1"/>
</dbReference>
<dbReference type="InterPro" id="IPR018297">
    <property type="entry name" value="A/G_cyclase_CS"/>
</dbReference>
<dbReference type="InterPro" id="IPR001054">
    <property type="entry name" value="A/G_cyclase"/>
</dbReference>
<feature type="signal peptide" evidence="10">
    <location>
        <begin position="1"/>
        <end position="28"/>
    </location>
</feature>
<protein>
    <submittedName>
        <fullName evidence="12">Tetratricopeptide repeat protein</fullName>
    </submittedName>
</protein>
<dbReference type="Proteomes" id="UP000447545">
    <property type="component" value="Unassembled WGS sequence"/>
</dbReference>
<feature type="repeat" description="TPR" evidence="7">
    <location>
        <begin position="182"/>
        <end position="215"/>
    </location>
</feature>
<evidence type="ECO:0000256" key="9">
    <source>
        <dbReference type="SAM" id="Phobius"/>
    </source>
</evidence>
<keyword evidence="7" id="KW-0802">TPR repeat</keyword>
<comment type="subcellular location">
    <subcellularLocation>
        <location evidence="1">Membrane</location>
    </subcellularLocation>
</comment>
<dbReference type="EMBL" id="WJYA01000002">
    <property type="protein sequence ID" value="MTE25650.1"/>
    <property type="molecule type" value="Genomic_DNA"/>
</dbReference>
<evidence type="ECO:0000259" key="11">
    <source>
        <dbReference type="PROSITE" id="PS50125"/>
    </source>
</evidence>
<dbReference type="GO" id="GO:0009190">
    <property type="term" value="P:cyclic nucleotide biosynthetic process"/>
    <property type="evidence" value="ECO:0007669"/>
    <property type="project" value="InterPro"/>
</dbReference>
<keyword evidence="3" id="KW-0547">Nucleotide-binding</keyword>
<keyword evidence="2 9" id="KW-0812">Transmembrane</keyword>
<evidence type="ECO:0000256" key="1">
    <source>
        <dbReference type="ARBA" id="ARBA00004370"/>
    </source>
</evidence>
<keyword evidence="5 9" id="KW-0472">Membrane</keyword>
<evidence type="ECO:0000256" key="5">
    <source>
        <dbReference type="ARBA" id="ARBA00023136"/>
    </source>
</evidence>
<evidence type="ECO:0000313" key="12">
    <source>
        <dbReference type="EMBL" id="MTE25650.1"/>
    </source>
</evidence>
<evidence type="ECO:0000256" key="10">
    <source>
        <dbReference type="SAM" id="SignalP"/>
    </source>
</evidence>
<dbReference type="CDD" id="cd07302">
    <property type="entry name" value="CHD"/>
    <property type="match status" value="1"/>
</dbReference>
<keyword evidence="6 8" id="KW-0456">Lyase</keyword>
<dbReference type="PANTHER" id="PTHR11920:SF335">
    <property type="entry name" value="GUANYLATE CYCLASE"/>
    <property type="match status" value="1"/>
</dbReference>
<dbReference type="GO" id="GO:0016020">
    <property type="term" value="C:membrane"/>
    <property type="evidence" value="ECO:0007669"/>
    <property type="project" value="UniProtKB-SubCell"/>
</dbReference>